<evidence type="ECO:0000313" key="4">
    <source>
        <dbReference type="EMBL" id="QYC31399.1"/>
    </source>
</evidence>
<name>A0ABX8TQ15_9MOLU</name>
<protein>
    <recommendedName>
        <fullName evidence="3">DNA methylase N-4/N-6 domain-containing protein</fullName>
    </recommendedName>
</protein>
<evidence type="ECO:0000256" key="2">
    <source>
        <dbReference type="ARBA" id="ARBA00022679"/>
    </source>
</evidence>
<organism evidence="4 5">
    <name type="scientific">Paulownia witches'-broom phytoplasma</name>
    <dbReference type="NCBI Taxonomy" id="39647"/>
    <lineage>
        <taxon>Bacteria</taxon>
        <taxon>Bacillati</taxon>
        <taxon>Mycoplasmatota</taxon>
        <taxon>Mollicutes</taxon>
        <taxon>Acholeplasmatales</taxon>
        <taxon>Acholeplasmataceae</taxon>
        <taxon>Candidatus Phytoplasma</taxon>
        <taxon>16SrI (Aster yellows group)</taxon>
    </lineage>
</organism>
<dbReference type="InterPro" id="IPR002941">
    <property type="entry name" value="DNA_methylase_N4/N6"/>
</dbReference>
<accession>A0ABX8TQ15</accession>
<evidence type="ECO:0000256" key="1">
    <source>
        <dbReference type="ARBA" id="ARBA00022603"/>
    </source>
</evidence>
<keyword evidence="1" id="KW-0489">Methyltransferase</keyword>
<evidence type="ECO:0000259" key="3">
    <source>
        <dbReference type="Pfam" id="PF01555"/>
    </source>
</evidence>
<proteinExistence type="predicted"/>
<sequence length="99" mass="11636">MDKIDSFSHIILGDVCEFLPQLQNIKFNIVIADPPYNIIGKNFGNNRDLLEIDGYLKWSLDWIQQCLKLLTPDGIFYMYDYPEILARVAAQFPYEKKEF</sequence>
<dbReference type="EMBL" id="CP066882">
    <property type="protein sequence ID" value="QYC31399.1"/>
    <property type="molecule type" value="Genomic_DNA"/>
</dbReference>
<dbReference type="Pfam" id="PF01555">
    <property type="entry name" value="N6_N4_Mtase"/>
    <property type="match status" value="1"/>
</dbReference>
<dbReference type="Proteomes" id="UP000825369">
    <property type="component" value="Chromosome"/>
</dbReference>
<evidence type="ECO:0000313" key="5">
    <source>
        <dbReference type="Proteomes" id="UP000825369"/>
    </source>
</evidence>
<keyword evidence="2" id="KW-0808">Transferase</keyword>
<dbReference type="PROSITE" id="PS00092">
    <property type="entry name" value="N6_MTASE"/>
    <property type="match status" value="1"/>
</dbReference>
<reference evidence="4 5" key="1">
    <citation type="journal article" date="2021" name="Mol. Plant">
        <title>Genomic insights into the fast growth of paulownias and the formation of Paulownia witches' broom.</title>
        <authorList>
            <person name="Cao Y."/>
            <person name="Sun G."/>
            <person name="Zhai X."/>
            <person name="Xu P."/>
            <person name="Ma L."/>
            <person name="Deng M."/>
            <person name="Zhao Z."/>
            <person name="Yang H."/>
            <person name="Dong Y."/>
            <person name="Shang Z."/>
            <person name="Lv Y."/>
            <person name="Yan L."/>
            <person name="Liu H."/>
            <person name="Cao X."/>
            <person name="Li B."/>
            <person name="Wang Z."/>
            <person name="Zhao X."/>
            <person name="Yu H."/>
            <person name="Wang F."/>
            <person name="Ma W."/>
            <person name="Huang J."/>
            <person name="Fan G."/>
        </authorList>
    </citation>
    <scope>NUCLEOTIDE SEQUENCE [LARGE SCALE GENOMIC DNA]</scope>
    <source>
        <strain evidence="4 5">Zhengzhou</strain>
    </source>
</reference>
<keyword evidence="5" id="KW-1185">Reference proteome</keyword>
<feature type="domain" description="DNA methylase N-4/N-6" evidence="3">
    <location>
        <begin position="28"/>
        <end position="79"/>
    </location>
</feature>
<gene>
    <name evidence="4" type="ORF">HGD80_01455</name>
</gene>
<dbReference type="InterPro" id="IPR002052">
    <property type="entry name" value="DNA_methylase_N6_adenine_CS"/>
</dbReference>